<keyword evidence="2" id="KW-0233">DNA recombination</keyword>
<evidence type="ECO:0000313" key="4">
    <source>
        <dbReference type="EMBL" id="CAH2224627.1"/>
    </source>
</evidence>
<dbReference type="InterPro" id="IPR011010">
    <property type="entry name" value="DNA_brk_join_enz"/>
</dbReference>
<dbReference type="SUPFAM" id="SSF56349">
    <property type="entry name" value="DNA breaking-rejoining enzymes"/>
    <property type="match status" value="1"/>
</dbReference>
<comment type="caution">
    <text evidence="4">The sequence shown here is derived from an EMBL/GenBank/DDBJ whole genome shotgun (WGS) entry which is preliminary data.</text>
</comment>
<name>A0A8S4QXJ3_9NEOP</name>
<dbReference type="OrthoDB" id="7484669at2759"/>
<evidence type="ECO:0000256" key="1">
    <source>
        <dbReference type="ARBA" id="ARBA00023125"/>
    </source>
</evidence>
<dbReference type="PANTHER" id="PTHR35617">
    <property type="entry name" value="PHAGE_INTEGRASE DOMAIN-CONTAINING PROTEIN"/>
    <property type="match status" value="1"/>
</dbReference>
<proteinExistence type="predicted"/>
<feature type="compositionally biased region" description="Basic and acidic residues" evidence="3">
    <location>
        <begin position="204"/>
        <end position="218"/>
    </location>
</feature>
<dbReference type="Gene3D" id="1.10.443.10">
    <property type="entry name" value="Intergrase catalytic core"/>
    <property type="match status" value="1"/>
</dbReference>
<reference evidence="4" key="1">
    <citation type="submission" date="2022-03" db="EMBL/GenBank/DDBJ databases">
        <authorList>
            <person name="Lindestad O."/>
        </authorList>
    </citation>
    <scope>NUCLEOTIDE SEQUENCE</scope>
</reference>
<evidence type="ECO:0000313" key="5">
    <source>
        <dbReference type="Proteomes" id="UP000838756"/>
    </source>
</evidence>
<dbReference type="GO" id="GO:0003677">
    <property type="term" value="F:DNA binding"/>
    <property type="evidence" value="ECO:0007669"/>
    <property type="project" value="UniProtKB-KW"/>
</dbReference>
<protein>
    <submittedName>
        <fullName evidence="4">Jg13623 protein</fullName>
    </submittedName>
</protein>
<dbReference type="SUPFAM" id="SSF47823">
    <property type="entry name" value="lambda integrase-like, N-terminal domain"/>
    <property type="match status" value="1"/>
</dbReference>
<evidence type="ECO:0000256" key="3">
    <source>
        <dbReference type="SAM" id="MobiDB-lite"/>
    </source>
</evidence>
<organism evidence="4 5">
    <name type="scientific">Pararge aegeria aegeria</name>
    <dbReference type="NCBI Taxonomy" id="348720"/>
    <lineage>
        <taxon>Eukaryota</taxon>
        <taxon>Metazoa</taxon>
        <taxon>Ecdysozoa</taxon>
        <taxon>Arthropoda</taxon>
        <taxon>Hexapoda</taxon>
        <taxon>Insecta</taxon>
        <taxon>Pterygota</taxon>
        <taxon>Neoptera</taxon>
        <taxon>Endopterygota</taxon>
        <taxon>Lepidoptera</taxon>
        <taxon>Glossata</taxon>
        <taxon>Ditrysia</taxon>
        <taxon>Papilionoidea</taxon>
        <taxon>Nymphalidae</taxon>
        <taxon>Satyrinae</taxon>
        <taxon>Satyrini</taxon>
        <taxon>Parargina</taxon>
        <taxon>Pararge</taxon>
    </lineage>
</organism>
<keyword evidence="1" id="KW-0238">DNA-binding</keyword>
<feature type="compositionally biased region" description="Polar residues" evidence="3">
    <location>
        <begin position="268"/>
        <end position="278"/>
    </location>
</feature>
<dbReference type="EMBL" id="CAKXAJ010020758">
    <property type="protein sequence ID" value="CAH2224627.1"/>
    <property type="molecule type" value="Genomic_DNA"/>
</dbReference>
<dbReference type="InterPro" id="IPR010998">
    <property type="entry name" value="Integrase_recombinase_N"/>
</dbReference>
<dbReference type="GO" id="GO:0015074">
    <property type="term" value="P:DNA integration"/>
    <property type="evidence" value="ECO:0007669"/>
    <property type="project" value="InterPro"/>
</dbReference>
<dbReference type="PANTHER" id="PTHR35617:SF3">
    <property type="entry name" value="CORE-BINDING (CB) DOMAIN-CONTAINING PROTEIN"/>
    <property type="match status" value="1"/>
</dbReference>
<dbReference type="InterPro" id="IPR013762">
    <property type="entry name" value="Integrase-like_cat_sf"/>
</dbReference>
<dbReference type="Gene3D" id="1.10.150.130">
    <property type="match status" value="1"/>
</dbReference>
<sequence>MPPLWFGRSTKDVCISHELDGRSVTQQGPAPDPISGRLLDSASGQKYFKIAGPVSNRIPYLPWLEYQYGKIRTNPNKTNGIPGNFLGHTGQYQELAPRQSFQNPSVPIVLLSDRQLDPQAGATPLRVSQLCDLHHPPGKIALPYVAAPQQESSEKFPSDNVHERGTKRAKMVVTKCKPKVLSSLQVVPSQLPGHRRIGCSMGGHSERQKTKRPLETKSTKVALQPKRNVCSNSRNIKGRKRSQELNGNFTKRQQNSSIVHKKRRGNEVTDSSEINKTATGIDGQLECGTSPSPSSRAVQHGSRSSLSKPRRLRMASAERGDQQNIRPVGNSRRRPVCLTRGSRGVQLCYSRLVRLERLLSERVQQMLDLRPSMGFSTTGAAPTCVTPPQLSARKVYNNSTKVGKTLLASRSEDPRPSASYENQKPGNVIGGHKDRTPSCQSTQPTAGSLAHFGWDSLTHNWSTEEIQLLSTCWRASTLKTYTPIWNKWVNWCNQNHLNSNRPVPADVARYLAKLFLKDQLAYRTILVHKSVIASICETISDIKISSNHLVKHILKAVSLARPIPPKLPIWDARVVIQFLKNKNPNLKSLYDVSTRTATILLLASGRRLHDLTLLHCDSKRLEDDGKSITLHPVFGSKTDSASYQQSSWTLLASPDRNICPLFWLRTLIDLSRNVRGSLTNLFITTKDPRKPASTVVIGGWIRRILSEAGIKATPGSCRSAVASLNCLEKYPVNDILAKANWRHEDTFRKYYLREVRVMHHNKDIESEKSLSELFAVTSSFGSL</sequence>
<feature type="compositionally biased region" description="Polar residues" evidence="3">
    <location>
        <begin position="287"/>
        <end position="297"/>
    </location>
</feature>
<accession>A0A8S4QXJ3</accession>
<evidence type="ECO:0000256" key="2">
    <source>
        <dbReference type="ARBA" id="ARBA00023172"/>
    </source>
</evidence>
<gene>
    <name evidence="4" type="primary">jg13623</name>
    <name evidence="4" type="ORF">PAEG_LOCUS6894</name>
</gene>
<dbReference type="GO" id="GO:0006310">
    <property type="term" value="P:DNA recombination"/>
    <property type="evidence" value="ECO:0007669"/>
    <property type="project" value="UniProtKB-KW"/>
</dbReference>
<feature type="region of interest" description="Disordered" evidence="3">
    <location>
        <begin position="406"/>
        <end position="444"/>
    </location>
</feature>
<feature type="region of interest" description="Disordered" evidence="3">
    <location>
        <begin position="192"/>
        <end position="335"/>
    </location>
</feature>
<dbReference type="Proteomes" id="UP000838756">
    <property type="component" value="Unassembled WGS sequence"/>
</dbReference>
<keyword evidence="5" id="KW-1185">Reference proteome</keyword>
<feature type="compositionally biased region" description="Polar residues" evidence="3">
    <location>
        <begin position="244"/>
        <end position="258"/>
    </location>
</feature>
<dbReference type="AlphaFoldDB" id="A0A8S4QXJ3"/>